<keyword evidence="2 5" id="KW-0285">Flavoprotein</keyword>
<dbReference type="AlphaFoldDB" id="A0A3S2W256"/>
<reference evidence="8" key="1">
    <citation type="submission" date="2019-01" db="EMBL/GenBank/DDBJ databases">
        <title>Gri0909 isolated from a small marine red alga.</title>
        <authorList>
            <person name="Kim J."/>
            <person name="Jeong S.E."/>
            <person name="Jeon C.O."/>
        </authorList>
    </citation>
    <scope>NUCLEOTIDE SEQUENCE [LARGE SCALE GENOMIC DNA]</scope>
    <source>
        <strain evidence="8">Gri0909</strain>
    </source>
</reference>
<dbReference type="PANTHER" id="PTHR43425:SF2">
    <property type="entry name" value="OXYGEN-INSENSITIVE NADPH NITROREDUCTASE"/>
    <property type="match status" value="1"/>
</dbReference>
<organism evidence="7 8">
    <name type="scientific">Hwanghaeella grinnelliae</name>
    <dbReference type="NCBI Taxonomy" id="2500179"/>
    <lineage>
        <taxon>Bacteria</taxon>
        <taxon>Pseudomonadati</taxon>
        <taxon>Pseudomonadota</taxon>
        <taxon>Alphaproteobacteria</taxon>
        <taxon>Rhodospirillales</taxon>
        <taxon>Rhodospirillaceae</taxon>
        <taxon>Hwanghaeella</taxon>
    </lineage>
</organism>
<evidence type="ECO:0000313" key="7">
    <source>
        <dbReference type="EMBL" id="RVU33888.1"/>
    </source>
</evidence>
<dbReference type="RefSeq" id="WP_127767918.1">
    <property type="nucleotide sequence ID" value="NZ_SADE01000004.1"/>
</dbReference>
<dbReference type="Pfam" id="PF00881">
    <property type="entry name" value="Nitroreductase"/>
    <property type="match status" value="1"/>
</dbReference>
<sequence length="279" mass="30828">MTDFDTAWRERFGDGVEHGAGPSGQEWSRIEGFLTHRSCRRFADRPVDEALLEALLACAQSAPSKSDLQQYSIVVIDDPALRGAMQTWASFDEWIAKAPYFLVFCGDLRRQRRIAEMRGYDHRNDNLDTFMNTAVDAGIALATFVAAAEAAGLGCCPISVVRNHIGEACDLLGLPDGVYPVAGLALGWPEQTAGVSMRLPPGAVVHRNRYRDDDLPALVAEYDTARHAVQPIAPHKQRHPDKYGVAEVCHWSENTARQMSVPERAGFADFLRKRGFSLS</sequence>
<dbReference type="OrthoDB" id="3181400at2"/>
<dbReference type="EMBL" id="SADE01000004">
    <property type="protein sequence ID" value="RVU33888.1"/>
    <property type="molecule type" value="Genomic_DNA"/>
</dbReference>
<dbReference type="SUPFAM" id="SSF55469">
    <property type="entry name" value="FMN-dependent nitroreductase-like"/>
    <property type="match status" value="1"/>
</dbReference>
<evidence type="ECO:0000256" key="5">
    <source>
        <dbReference type="PIRNR" id="PIRNR005426"/>
    </source>
</evidence>
<keyword evidence="5" id="KW-0521">NADP</keyword>
<dbReference type="GO" id="GO:0016491">
    <property type="term" value="F:oxidoreductase activity"/>
    <property type="evidence" value="ECO:0007669"/>
    <property type="project" value="UniProtKB-UniRule"/>
</dbReference>
<dbReference type="Gene3D" id="3.40.109.10">
    <property type="entry name" value="NADH Oxidase"/>
    <property type="match status" value="1"/>
</dbReference>
<evidence type="ECO:0000313" key="8">
    <source>
        <dbReference type="Proteomes" id="UP000287447"/>
    </source>
</evidence>
<dbReference type="Proteomes" id="UP000287447">
    <property type="component" value="Unassembled WGS sequence"/>
</dbReference>
<keyword evidence="8" id="KW-1185">Reference proteome</keyword>
<evidence type="ECO:0000259" key="6">
    <source>
        <dbReference type="Pfam" id="PF00881"/>
    </source>
</evidence>
<comment type="similarity">
    <text evidence="1 5">Belongs to the flavin oxidoreductase frp family.</text>
</comment>
<dbReference type="InterPro" id="IPR029479">
    <property type="entry name" value="Nitroreductase"/>
</dbReference>
<evidence type="ECO:0000256" key="4">
    <source>
        <dbReference type="ARBA" id="ARBA00023002"/>
    </source>
</evidence>
<dbReference type="InterPro" id="IPR000415">
    <property type="entry name" value="Nitroreductase-like"/>
</dbReference>
<name>A0A3S2W256_9PROT</name>
<comment type="caution">
    <text evidence="7">The sequence shown here is derived from an EMBL/GenBank/DDBJ whole genome shotgun (WGS) entry which is preliminary data.</text>
</comment>
<dbReference type="PANTHER" id="PTHR43425">
    <property type="entry name" value="OXYGEN-INSENSITIVE NADPH NITROREDUCTASE"/>
    <property type="match status" value="1"/>
</dbReference>
<proteinExistence type="inferred from homology"/>
<gene>
    <name evidence="7" type="ORF">EOI86_22410</name>
</gene>
<dbReference type="InterPro" id="IPR016446">
    <property type="entry name" value="Flavin_OxRdtase_Frp"/>
</dbReference>
<protein>
    <submittedName>
        <fullName evidence="7">NADPH-dependent oxidoreductase</fullName>
    </submittedName>
</protein>
<feature type="domain" description="Nitroreductase" evidence="6">
    <location>
        <begin position="36"/>
        <end position="188"/>
    </location>
</feature>
<keyword evidence="3 5" id="KW-0288">FMN</keyword>
<accession>A0A3S2W256</accession>
<evidence type="ECO:0000256" key="1">
    <source>
        <dbReference type="ARBA" id="ARBA00008366"/>
    </source>
</evidence>
<dbReference type="PIRSF" id="PIRSF005426">
    <property type="entry name" value="Frp"/>
    <property type="match status" value="1"/>
</dbReference>
<evidence type="ECO:0000256" key="2">
    <source>
        <dbReference type="ARBA" id="ARBA00022630"/>
    </source>
</evidence>
<evidence type="ECO:0000256" key="3">
    <source>
        <dbReference type="ARBA" id="ARBA00022643"/>
    </source>
</evidence>
<keyword evidence="4 5" id="KW-0560">Oxidoreductase</keyword>